<accession>A0ABS1TY11</accession>
<dbReference type="Proteomes" id="UP000660885">
    <property type="component" value="Unassembled WGS sequence"/>
</dbReference>
<dbReference type="SUPFAM" id="SSF47384">
    <property type="entry name" value="Homodimeric domain of signal transducing histidine kinase"/>
    <property type="match status" value="1"/>
</dbReference>
<dbReference type="SMART" id="SM00387">
    <property type="entry name" value="HATPase_c"/>
    <property type="match status" value="1"/>
</dbReference>
<dbReference type="InterPro" id="IPR003594">
    <property type="entry name" value="HATPase_dom"/>
</dbReference>
<sequence length="601" mass="63816">MERRGGYHEGRTSAGRHASLDRWYGLMAKTPDLQAERLKAVRAQLPFALVATLGNAAITTILLALDLGQAEAFAWFAVMLAITGFRFLVGRSGGPESPRRAWAALAGTAASGLGWGLGALWLMPASEGYQLFWIFLIGGMCAGSAALHYPHFPTVLAFLLPAGLPLVLRIAFGEGPRHHAEALLLLSFLLALSLTALRSSRQFDAMIRLQIDLVALQARLNAEIAERRATEANLVHAQKMEAVGQLTGGIAHDFNNLLMAVLGSLKLLRKRLAPEDAKARQLIENALAGAERGAGLTRRLLAFGRRQPSRPERVELHRLVRGMSDLLRNSLSAAIRFQLRLPPNLPAVQVDANQLELALLNLVVNARDAMPAGGTITITGRVAEPEAEALPPGPYVVLSVTDTGEGMDDATLARATEPFFTTKPAGKGTGLGLPMVQGLALGSGGHFLLRSIPGVGTEAELWLPLSPAEVATEAAPSPAPAAPPRPAQRRSVLLVDDDPLVLASTRDMLEDLGHVVLEASSGPEALALLRAGRAADLVITDYAMPGMTGVQLANAIHRDWPGLPVLLATGYAELPGEGEGAFPRLEKPFDAEALARATSLS</sequence>
<evidence type="ECO:0000256" key="2">
    <source>
        <dbReference type="ARBA" id="ARBA00012438"/>
    </source>
</evidence>
<evidence type="ECO:0000313" key="13">
    <source>
        <dbReference type="EMBL" id="MBL6077314.1"/>
    </source>
</evidence>
<keyword evidence="3 9" id="KW-0597">Phosphoprotein</keyword>
<feature type="transmembrane region" description="Helical" evidence="10">
    <location>
        <begin position="154"/>
        <end position="172"/>
    </location>
</feature>
<keyword evidence="10" id="KW-0812">Transmembrane</keyword>
<comment type="caution">
    <text evidence="13">The sequence shown here is derived from an EMBL/GenBank/DDBJ whole genome shotgun (WGS) entry which is preliminary data.</text>
</comment>
<dbReference type="InterPro" id="IPR011006">
    <property type="entry name" value="CheY-like_superfamily"/>
</dbReference>
<keyword evidence="8" id="KW-0902">Two-component regulatory system</keyword>
<dbReference type="SMART" id="SM00388">
    <property type="entry name" value="HisKA"/>
    <property type="match status" value="1"/>
</dbReference>
<dbReference type="PRINTS" id="PR00344">
    <property type="entry name" value="BCTRLSENSOR"/>
</dbReference>
<dbReference type="PANTHER" id="PTHR43065:SF46">
    <property type="entry name" value="C4-DICARBOXYLATE TRANSPORT SENSOR PROTEIN DCTB"/>
    <property type="match status" value="1"/>
</dbReference>
<evidence type="ECO:0000256" key="6">
    <source>
        <dbReference type="ARBA" id="ARBA00022777"/>
    </source>
</evidence>
<name>A0ABS1TY11_9PROT</name>
<feature type="transmembrane region" description="Helical" evidence="10">
    <location>
        <begin position="101"/>
        <end position="123"/>
    </location>
</feature>
<dbReference type="Gene3D" id="3.30.565.10">
    <property type="entry name" value="Histidine kinase-like ATPase, C-terminal domain"/>
    <property type="match status" value="1"/>
</dbReference>
<dbReference type="Pfam" id="PF02518">
    <property type="entry name" value="HATPase_c"/>
    <property type="match status" value="1"/>
</dbReference>
<dbReference type="InterPro" id="IPR005467">
    <property type="entry name" value="His_kinase_dom"/>
</dbReference>
<evidence type="ECO:0000256" key="10">
    <source>
        <dbReference type="SAM" id="Phobius"/>
    </source>
</evidence>
<dbReference type="InterPro" id="IPR003661">
    <property type="entry name" value="HisK_dim/P_dom"/>
</dbReference>
<dbReference type="PROSITE" id="PS50110">
    <property type="entry name" value="RESPONSE_REGULATORY"/>
    <property type="match status" value="1"/>
</dbReference>
<dbReference type="EMBL" id="JAETWB010000001">
    <property type="protein sequence ID" value="MBL6077314.1"/>
    <property type="molecule type" value="Genomic_DNA"/>
</dbReference>
<evidence type="ECO:0000256" key="1">
    <source>
        <dbReference type="ARBA" id="ARBA00000085"/>
    </source>
</evidence>
<evidence type="ECO:0000259" key="12">
    <source>
        <dbReference type="PROSITE" id="PS50110"/>
    </source>
</evidence>
<feature type="domain" description="Response regulatory" evidence="12">
    <location>
        <begin position="491"/>
        <end position="601"/>
    </location>
</feature>
<evidence type="ECO:0000259" key="11">
    <source>
        <dbReference type="PROSITE" id="PS50109"/>
    </source>
</evidence>
<dbReference type="Gene3D" id="3.40.50.2300">
    <property type="match status" value="1"/>
</dbReference>
<feature type="domain" description="Histidine kinase" evidence="11">
    <location>
        <begin position="249"/>
        <end position="467"/>
    </location>
</feature>
<keyword evidence="14" id="KW-1185">Reference proteome</keyword>
<dbReference type="SUPFAM" id="SSF55874">
    <property type="entry name" value="ATPase domain of HSP90 chaperone/DNA topoisomerase II/histidine kinase"/>
    <property type="match status" value="1"/>
</dbReference>
<keyword evidence="7" id="KW-0067">ATP-binding</keyword>
<evidence type="ECO:0000256" key="9">
    <source>
        <dbReference type="PROSITE-ProRule" id="PRU00169"/>
    </source>
</evidence>
<protein>
    <recommendedName>
        <fullName evidence="2">histidine kinase</fullName>
        <ecNumber evidence="2">2.7.13.3</ecNumber>
    </recommendedName>
</protein>
<dbReference type="InterPro" id="IPR004358">
    <property type="entry name" value="Sig_transdc_His_kin-like_C"/>
</dbReference>
<dbReference type="Pfam" id="PF00512">
    <property type="entry name" value="HisKA"/>
    <property type="match status" value="1"/>
</dbReference>
<dbReference type="SMART" id="SM00448">
    <property type="entry name" value="REC"/>
    <property type="match status" value="1"/>
</dbReference>
<reference evidence="13 14" key="1">
    <citation type="submission" date="2021-01" db="EMBL/GenBank/DDBJ databases">
        <title>Belnapia mucosa sp. nov. and Belnapia arida sp. nov., isolated from the Tabernas Desert (Almeria, Spain).</title>
        <authorList>
            <person name="Molina-Menor E."/>
            <person name="Vidal-Verdu A."/>
            <person name="Calonge A."/>
            <person name="Satari L."/>
            <person name="Pereto J."/>
            <person name="Porcar M."/>
        </authorList>
    </citation>
    <scope>NUCLEOTIDE SEQUENCE [LARGE SCALE GENOMIC DNA]</scope>
    <source>
        <strain evidence="13 14">T18</strain>
    </source>
</reference>
<keyword evidence="6" id="KW-0418">Kinase</keyword>
<dbReference type="SUPFAM" id="SSF52172">
    <property type="entry name" value="CheY-like"/>
    <property type="match status" value="1"/>
</dbReference>
<dbReference type="InterPro" id="IPR036890">
    <property type="entry name" value="HATPase_C_sf"/>
</dbReference>
<evidence type="ECO:0000256" key="8">
    <source>
        <dbReference type="ARBA" id="ARBA00023012"/>
    </source>
</evidence>
<comment type="catalytic activity">
    <reaction evidence="1">
        <text>ATP + protein L-histidine = ADP + protein N-phospho-L-histidine.</text>
        <dbReference type="EC" id="2.7.13.3"/>
    </reaction>
</comment>
<dbReference type="Gene3D" id="1.10.287.130">
    <property type="match status" value="1"/>
</dbReference>
<dbReference type="PROSITE" id="PS50109">
    <property type="entry name" value="HIS_KIN"/>
    <property type="match status" value="1"/>
</dbReference>
<dbReference type="PANTHER" id="PTHR43065">
    <property type="entry name" value="SENSOR HISTIDINE KINASE"/>
    <property type="match status" value="1"/>
</dbReference>
<feature type="transmembrane region" description="Helical" evidence="10">
    <location>
        <begin position="47"/>
        <end position="66"/>
    </location>
</feature>
<keyword evidence="10" id="KW-1133">Transmembrane helix</keyword>
<organism evidence="13 14">
    <name type="scientific">Belnapia arida</name>
    <dbReference type="NCBI Taxonomy" id="2804533"/>
    <lineage>
        <taxon>Bacteria</taxon>
        <taxon>Pseudomonadati</taxon>
        <taxon>Pseudomonadota</taxon>
        <taxon>Alphaproteobacteria</taxon>
        <taxon>Acetobacterales</taxon>
        <taxon>Roseomonadaceae</taxon>
        <taxon>Belnapia</taxon>
    </lineage>
</organism>
<evidence type="ECO:0000256" key="3">
    <source>
        <dbReference type="ARBA" id="ARBA00022553"/>
    </source>
</evidence>
<evidence type="ECO:0000256" key="7">
    <source>
        <dbReference type="ARBA" id="ARBA00022840"/>
    </source>
</evidence>
<keyword evidence="10" id="KW-0472">Membrane</keyword>
<proteinExistence type="predicted"/>
<dbReference type="EC" id="2.7.13.3" evidence="2"/>
<evidence type="ECO:0000256" key="4">
    <source>
        <dbReference type="ARBA" id="ARBA00022679"/>
    </source>
</evidence>
<feature type="transmembrane region" description="Helical" evidence="10">
    <location>
        <begin position="178"/>
        <end position="197"/>
    </location>
</feature>
<keyword evidence="4" id="KW-0808">Transferase</keyword>
<dbReference type="Pfam" id="PF00072">
    <property type="entry name" value="Response_reg"/>
    <property type="match status" value="1"/>
</dbReference>
<evidence type="ECO:0000313" key="14">
    <source>
        <dbReference type="Proteomes" id="UP000660885"/>
    </source>
</evidence>
<evidence type="ECO:0000256" key="5">
    <source>
        <dbReference type="ARBA" id="ARBA00022741"/>
    </source>
</evidence>
<feature type="transmembrane region" description="Helical" evidence="10">
    <location>
        <begin position="72"/>
        <end position="89"/>
    </location>
</feature>
<dbReference type="InterPro" id="IPR036097">
    <property type="entry name" value="HisK_dim/P_sf"/>
</dbReference>
<keyword evidence="5" id="KW-0547">Nucleotide-binding</keyword>
<gene>
    <name evidence="13" type="ORF">JMJ56_04795</name>
</gene>
<feature type="modified residue" description="4-aspartylphosphate" evidence="9">
    <location>
        <position position="541"/>
    </location>
</feature>
<dbReference type="InterPro" id="IPR001789">
    <property type="entry name" value="Sig_transdc_resp-reg_receiver"/>
</dbReference>